<dbReference type="InterPro" id="IPR000843">
    <property type="entry name" value="HTH_LacI"/>
</dbReference>
<dbReference type="SUPFAM" id="SSF53822">
    <property type="entry name" value="Periplasmic binding protein-like I"/>
    <property type="match status" value="1"/>
</dbReference>
<dbReference type="InterPro" id="IPR001761">
    <property type="entry name" value="Peripla_BP/Lac1_sug-bd_dom"/>
</dbReference>
<dbReference type="CDD" id="cd01392">
    <property type="entry name" value="HTH_LacI"/>
    <property type="match status" value="1"/>
</dbReference>
<dbReference type="GO" id="GO:0003677">
    <property type="term" value="F:DNA binding"/>
    <property type="evidence" value="ECO:0007669"/>
    <property type="project" value="UniProtKB-KW"/>
</dbReference>
<dbReference type="CDD" id="cd06278">
    <property type="entry name" value="PBP1_LacI-like"/>
    <property type="match status" value="1"/>
</dbReference>
<gene>
    <name evidence="5" type="ORF">ABU178_18080</name>
</gene>
<dbReference type="PROSITE" id="PS50932">
    <property type="entry name" value="HTH_LACI_2"/>
    <property type="match status" value="1"/>
</dbReference>
<sequence>MTTKEQQTKLRKATANDVAKQAGVSKWTVSRAFIPGASISGRAREKVLAAAQSLGYRPNLLARSLSQKRTHIIGVVIDELKNPHSAMMLDEVTQQLQARGKMALLLNITAGDNYKAVLAMADQLQVDGILFLGTLLSDELIAVAQDLHHIPLVQVCRNSSDTDIDVVNVDGYQAGKTIAALLLEQGFQRFGYMKGPDTPSNHLLRSEGFQDGLMAQQIPLTLQLTAGSYDRQAGYRTMARYLANSAPQARVEAIFCENDILAIGALEALREAHVSGIGIVGFDDIDEASAPAWQLTSYSQRIDRLITEALNRLIEGKASDAGAWSQGELRIRRSHLKR</sequence>
<evidence type="ECO:0000256" key="1">
    <source>
        <dbReference type="ARBA" id="ARBA00023015"/>
    </source>
</evidence>
<dbReference type="Pfam" id="PF00532">
    <property type="entry name" value="Peripla_BP_1"/>
    <property type="match status" value="1"/>
</dbReference>
<proteinExistence type="predicted"/>
<keyword evidence="6" id="KW-1185">Reference proteome</keyword>
<dbReference type="InterPro" id="IPR028082">
    <property type="entry name" value="Peripla_BP_I"/>
</dbReference>
<feature type="domain" description="HTH lacI-type" evidence="4">
    <location>
        <begin position="13"/>
        <end position="67"/>
    </location>
</feature>
<evidence type="ECO:0000313" key="5">
    <source>
        <dbReference type="EMBL" id="MFH8136061.1"/>
    </source>
</evidence>
<evidence type="ECO:0000259" key="4">
    <source>
        <dbReference type="PROSITE" id="PS50932"/>
    </source>
</evidence>
<name>A0ABW7Q0F3_9GAMM</name>
<dbReference type="Pfam" id="PF00356">
    <property type="entry name" value="LacI"/>
    <property type="match status" value="1"/>
</dbReference>
<dbReference type="EMBL" id="JBGFSN010000010">
    <property type="protein sequence ID" value="MFH8136061.1"/>
    <property type="molecule type" value="Genomic_DNA"/>
</dbReference>
<comment type="caution">
    <text evidence="5">The sequence shown here is derived from an EMBL/GenBank/DDBJ whole genome shotgun (WGS) entry which is preliminary data.</text>
</comment>
<evidence type="ECO:0000256" key="2">
    <source>
        <dbReference type="ARBA" id="ARBA00023125"/>
    </source>
</evidence>
<accession>A0ABW7Q0F3</accession>
<dbReference type="Gene3D" id="1.10.260.40">
    <property type="entry name" value="lambda repressor-like DNA-binding domains"/>
    <property type="match status" value="1"/>
</dbReference>
<dbReference type="Gene3D" id="3.40.50.2300">
    <property type="match status" value="2"/>
</dbReference>
<keyword evidence="1" id="KW-0805">Transcription regulation</keyword>
<keyword evidence="3" id="KW-0804">Transcription</keyword>
<dbReference type="PANTHER" id="PTHR30146:SF109">
    <property type="entry name" value="HTH-TYPE TRANSCRIPTIONAL REGULATOR GALS"/>
    <property type="match status" value="1"/>
</dbReference>
<evidence type="ECO:0000313" key="6">
    <source>
        <dbReference type="Proteomes" id="UP001611251"/>
    </source>
</evidence>
<dbReference type="InterPro" id="IPR010982">
    <property type="entry name" value="Lambda_DNA-bd_dom_sf"/>
</dbReference>
<evidence type="ECO:0000256" key="3">
    <source>
        <dbReference type="ARBA" id="ARBA00023163"/>
    </source>
</evidence>
<dbReference type="Proteomes" id="UP001611251">
    <property type="component" value="Unassembled WGS sequence"/>
</dbReference>
<dbReference type="SUPFAM" id="SSF47413">
    <property type="entry name" value="lambda repressor-like DNA-binding domains"/>
    <property type="match status" value="1"/>
</dbReference>
<dbReference type="SMART" id="SM00354">
    <property type="entry name" value="HTH_LACI"/>
    <property type="match status" value="1"/>
</dbReference>
<keyword evidence="2 5" id="KW-0238">DNA-binding</keyword>
<reference evidence="5 6" key="1">
    <citation type="submission" date="2024-08" db="EMBL/GenBank/DDBJ databases">
        <title>Pantoea ronii - a newly identified human opportunistic pathogen.</title>
        <authorList>
            <person name="Keidar-Friedman D."/>
            <person name="Sorek N."/>
            <person name="Leshin-Carmel D."/>
            <person name="Tsur A."/>
            <person name="Amsalem M."/>
            <person name="Tolkach D."/>
            <person name="Brosh-Nissimov T."/>
        </authorList>
    </citation>
    <scope>NUCLEOTIDE SEQUENCE [LARGE SCALE GENOMIC DNA]</scope>
    <source>
        <strain evidence="5 6">AA23256</strain>
    </source>
</reference>
<dbReference type="RefSeq" id="WP_397217476.1">
    <property type="nucleotide sequence ID" value="NZ_JBGFSN010000010.1"/>
</dbReference>
<dbReference type="PANTHER" id="PTHR30146">
    <property type="entry name" value="LACI-RELATED TRANSCRIPTIONAL REPRESSOR"/>
    <property type="match status" value="1"/>
</dbReference>
<organism evidence="5 6">
    <name type="scientific">Pantoea osteomyelitidis</name>
    <dbReference type="NCBI Taxonomy" id="3230026"/>
    <lineage>
        <taxon>Bacteria</taxon>
        <taxon>Pseudomonadati</taxon>
        <taxon>Pseudomonadota</taxon>
        <taxon>Gammaproteobacteria</taxon>
        <taxon>Enterobacterales</taxon>
        <taxon>Erwiniaceae</taxon>
        <taxon>Pantoea</taxon>
    </lineage>
</organism>
<protein>
    <submittedName>
        <fullName evidence="5">LacI family DNA-binding transcriptional regulator</fullName>
    </submittedName>
</protein>